<dbReference type="RefSeq" id="WP_387888779.1">
    <property type="nucleotide sequence ID" value="NZ_JBIAWJ010000011.1"/>
</dbReference>
<evidence type="ECO:0008006" key="3">
    <source>
        <dbReference type="Google" id="ProtNLM"/>
    </source>
</evidence>
<name>A0ABW6ULW9_9ACTN</name>
<reference evidence="1 2" key="1">
    <citation type="submission" date="2024-10" db="EMBL/GenBank/DDBJ databases">
        <title>The Natural Products Discovery Center: Release of the First 8490 Sequenced Strains for Exploring Actinobacteria Biosynthetic Diversity.</title>
        <authorList>
            <person name="Kalkreuter E."/>
            <person name="Kautsar S.A."/>
            <person name="Yang D."/>
            <person name="Bader C.D."/>
            <person name="Teijaro C.N."/>
            <person name="Fluegel L."/>
            <person name="Davis C.M."/>
            <person name="Simpson J.R."/>
            <person name="Lauterbach L."/>
            <person name="Steele A.D."/>
            <person name="Gui C."/>
            <person name="Meng S."/>
            <person name="Li G."/>
            <person name="Viehrig K."/>
            <person name="Ye F."/>
            <person name="Su P."/>
            <person name="Kiefer A.F."/>
            <person name="Nichols A."/>
            <person name="Cepeda A.J."/>
            <person name="Yan W."/>
            <person name="Fan B."/>
            <person name="Jiang Y."/>
            <person name="Adhikari A."/>
            <person name="Zheng C.-J."/>
            <person name="Schuster L."/>
            <person name="Cowan T.M."/>
            <person name="Smanski M.J."/>
            <person name="Chevrette M.G."/>
            <person name="De Carvalho L.P.S."/>
            <person name="Shen B."/>
        </authorList>
    </citation>
    <scope>NUCLEOTIDE SEQUENCE [LARGE SCALE GENOMIC DNA]</scope>
    <source>
        <strain evidence="1 2">NPDC001390</strain>
    </source>
</reference>
<dbReference type="Proteomes" id="UP001602058">
    <property type="component" value="Unassembled WGS sequence"/>
</dbReference>
<gene>
    <name evidence="1" type="ORF">ACFY1D_22575</name>
</gene>
<dbReference type="Gene3D" id="1.10.10.10">
    <property type="entry name" value="Winged helix-like DNA-binding domain superfamily/Winged helix DNA-binding domain"/>
    <property type="match status" value="1"/>
</dbReference>
<proteinExistence type="predicted"/>
<keyword evidence="2" id="KW-1185">Reference proteome</keyword>
<evidence type="ECO:0000313" key="2">
    <source>
        <dbReference type="Proteomes" id="UP001602058"/>
    </source>
</evidence>
<evidence type="ECO:0000313" key="1">
    <source>
        <dbReference type="EMBL" id="MFF4524177.1"/>
    </source>
</evidence>
<organism evidence="1 2">
    <name type="scientific">Streptomyces bluensis</name>
    <dbReference type="NCBI Taxonomy" id="33897"/>
    <lineage>
        <taxon>Bacteria</taxon>
        <taxon>Bacillati</taxon>
        <taxon>Actinomycetota</taxon>
        <taxon>Actinomycetes</taxon>
        <taxon>Kitasatosporales</taxon>
        <taxon>Streptomycetaceae</taxon>
        <taxon>Streptomyces</taxon>
    </lineage>
</organism>
<dbReference type="EMBL" id="JBIAWJ010000011">
    <property type="protein sequence ID" value="MFF4524177.1"/>
    <property type="molecule type" value="Genomic_DNA"/>
</dbReference>
<comment type="caution">
    <text evidence="1">The sequence shown here is derived from an EMBL/GenBank/DDBJ whole genome shotgun (WGS) entry which is preliminary data.</text>
</comment>
<dbReference type="InterPro" id="IPR036388">
    <property type="entry name" value="WH-like_DNA-bd_sf"/>
</dbReference>
<accession>A0ABW6ULW9</accession>
<sequence length="64" mass="7988">MDVREDGRDRFYRFYRLNAEALKPIHDWVGRYERLWSARFDRLDAVIADLKRQEHHDERTENRP</sequence>
<protein>
    <recommendedName>
        <fullName evidence="3">Transcriptional regulator</fullName>
    </recommendedName>
</protein>